<feature type="signal peptide" evidence="5">
    <location>
        <begin position="1"/>
        <end position="21"/>
    </location>
</feature>
<dbReference type="Pfam" id="PF00497">
    <property type="entry name" value="SBP_bac_3"/>
    <property type="match status" value="1"/>
</dbReference>
<sequence>MKRKSLLMVLILGLLSLALFAGCSNGGSTNSESATNDDKTFVIGLDDSFPPMGFRDKDNNIIGFDVDLATEAAKRMGMEIKLQVVNWDTKEMELENDKVDALWNGLTITDERKAAMDFTNPYLENDQVVVVQKGSDIANIAALEGKKVGVQKGSSAYDALMDNPINTKIDSGKPVEFDENVSALQDLASGRIQAVVVDSVVARYYISSENADFTILSDTLSPELYGVAVKKGNTELRDKIQKAMDEMVADGSAAKISEKWFGENIIYTGTK</sequence>
<comment type="similarity">
    <text evidence="2 4">Belongs to the bacterial solute-binding protein 3 family.</text>
</comment>
<keyword evidence="9" id="KW-1185">Reference proteome</keyword>
<dbReference type="InterPro" id="IPR018313">
    <property type="entry name" value="SBP_3_CS"/>
</dbReference>
<keyword evidence="3 5" id="KW-0732">Signal</keyword>
<evidence type="ECO:0000256" key="4">
    <source>
        <dbReference type="RuleBase" id="RU003744"/>
    </source>
</evidence>
<protein>
    <submittedName>
        <fullName evidence="8">Amino acid ABC transporter substrate-binding protein, PAAT family</fullName>
    </submittedName>
</protein>
<accession>A0A1H3AFJ1</accession>
<evidence type="ECO:0000313" key="8">
    <source>
        <dbReference type="EMBL" id="SDX28480.1"/>
    </source>
</evidence>
<evidence type="ECO:0000256" key="3">
    <source>
        <dbReference type="ARBA" id="ARBA00022729"/>
    </source>
</evidence>
<dbReference type="Gene3D" id="3.40.190.10">
    <property type="entry name" value="Periplasmic binding protein-like II"/>
    <property type="match status" value="2"/>
</dbReference>
<dbReference type="GO" id="GO:0015276">
    <property type="term" value="F:ligand-gated monoatomic ion channel activity"/>
    <property type="evidence" value="ECO:0007669"/>
    <property type="project" value="InterPro"/>
</dbReference>
<dbReference type="OrthoDB" id="9775197at2"/>
<evidence type="ECO:0000256" key="2">
    <source>
        <dbReference type="ARBA" id="ARBA00010333"/>
    </source>
</evidence>
<dbReference type="STRING" id="1528.SAMN04488579_10127"/>
<evidence type="ECO:0000259" key="6">
    <source>
        <dbReference type="SMART" id="SM00062"/>
    </source>
</evidence>
<dbReference type="SUPFAM" id="SSF53850">
    <property type="entry name" value="Periplasmic binding protein-like II"/>
    <property type="match status" value="1"/>
</dbReference>
<dbReference type="GO" id="GO:0016020">
    <property type="term" value="C:membrane"/>
    <property type="evidence" value="ECO:0007669"/>
    <property type="project" value="InterPro"/>
</dbReference>
<dbReference type="PROSITE" id="PS51257">
    <property type="entry name" value="PROKAR_LIPOPROTEIN"/>
    <property type="match status" value="1"/>
</dbReference>
<reference evidence="9" key="1">
    <citation type="submission" date="2016-10" db="EMBL/GenBank/DDBJ databases">
        <authorList>
            <person name="Varghese N."/>
            <person name="Submissions S."/>
        </authorList>
    </citation>
    <scope>NUCLEOTIDE SEQUENCE [LARGE SCALE GENOMIC DNA]</scope>
    <source>
        <strain evidence="9">VPI 5359</strain>
    </source>
</reference>
<feature type="chain" id="PRO_5039026762" evidence="5">
    <location>
        <begin position="22"/>
        <end position="271"/>
    </location>
</feature>
<gene>
    <name evidence="8" type="ORF">SAMN04488579_10127</name>
</gene>
<evidence type="ECO:0000259" key="7">
    <source>
        <dbReference type="SMART" id="SM00079"/>
    </source>
</evidence>
<comment type="subcellular location">
    <subcellularLocation>
        <location evidence="1">Cell envelope</location>
    </subcellularLocation>
</comment>
<dbReference type="GO" id="GO:0030313">
    <property type="term" value="C:cell envelope"/>
    <property type="evidence" value="ECO:0007669"/>
    <property type="project" value="UniProtKB-SubCell"/>
</dbReference>
<dbReference type="PROSITE" id="PS01039">
    <property type="entry name" value="SBP_BACTERIAL_3"/>
    <property type="match status" value="1"/>
</dbReference>
<dbReference type="PANTHER" id="PTHR35936:SF34">
    <property type="entry name" value="ABC TRANSPORTER EXTRACELLULAR-BINDING PROTEIN YCKB-RELATED"/>
    <property type="match status" value="1"/>
</dbReference>
<dbReference type="PANTHER" id="PTHR35936">
    <property type="entry name" value="MEMBRANE-BOUND LYTIC MUREIN TRANSGLYCOSYLASE F"/>
    <property type="match status" value="1"/>
</dbReference>
<dbReference type="RefSeq" id="WP_090242200.1">
    <property type="nucleotide sequence ID" value="NZ_FNOU01000001.1"/>
</dbReference>
<dbReference type="SMART" id="SM00079">
    <property type="entry name" value="PBPe"/>
    <property type="match status" value="1"/>
</dbReference>
<organism evidence="8 9">
    <name type="scientific">Eubacterium barkeri</name>
    <name type="common">Clostridium barkeri</name>
    <dbReference type="NCBI Taxonomy" id="1528"/>
    <lineage>
        <taxon>Bacteria</taxon>
        <taxon>Bacillati</taxon>
        <taxon>Bacillota</taxon>
        <taxon>Clostridia</taxon>
        <taxon>Eubacteriales</taxon>
        <taxon>Eubacteriaceae</taxon>
        <taxon>Eubacterium</taxon>
    </lineage>
</organism>
<dbReference type="EMBL" id="FNOU01000001">
    <property type="protein sequence ID" value="SDX28480.1"/>
    <property type="molecule type" value="Genomic_DNA"/>
</dbReference>
<feature type="domain" description="Solute-binding protein family 3/N-terminal" evidence="6">
    <location>
        <begin position="40"/>
        <end position="264"/>
    </location>
</feature>
<proteinExistence type="inferred from homology"/>
<dbReference type="Proteomes" id="UP000199652">
    <property type="component" value="Unassembled WGS sequence"/>
</dbReference>
<evidence type="ECO:0000313" key="9">
    <source>
        <dbReference type="Proteomes" id="UP000199652"/>
    </source>
</evidence>
<dbReference type="CDD" id="cd00996">
    <property type="entry name" value="PBP2_AatB_like"/>
    <property type="match status" value="1"/>
</dbReference>
<evidence type="ECO:0000256" key="1">
    <source>
        <dbReference type="ARBA" id="ARBA00004196"/>
    </source>
</evidence>
<feature type="domain" description="Ionotropic glutamate receptor C-terminal" evidence="7">
    <location>
        <begin position="40"/>
        <end position="263"/>
    </location>
</feature>
<evidence type="ECO:0000256" key="5">
    <source>
        <dbReference type="SAM" id="SignalP"/>
    </source>
</evidence>
<name>A0A1H3AFJ1_EUBBA</name>
<dbReference type="InterPro" id="IPR001638">
    <property type="entry name" value="Solute-binding_3/MltF_N"/>
</dbReference>
<dbReference type="AlphaFoldDB" id="A0A1H3AFJ1"/>
<dbReference type="InterPro" id="IPR001320">
    <property type="entry name" value="Iontro_rcpt_C"/>
</dbReference>
<dbReference type="SMART" id="SM00062">
    <property type="entry name" value="PBPb"/>
    <property type="match status" value="1"/>
</dbReference>